<keyword evidence="8" id="KW-0406">Ion transport</keyword>
<evidence type="ECO:0000256" key="8">
    <source>
        <dbReference type="ARBA" id="ARBA00023065"/>
    </source>
</evidence>
<feature type="domain" description="RCK N-terminal" evidence="12">
    <location>
        <begin position="251"/>
        <end position="340"/>
    </location>
</feature>
<feature type="transmembrane region" description="Helical" evidence="11">
    <location>
        <begin position="37"/>
        <end position="57"/>
    </location>
</feature>
<dbReference type="EMBL" id="MBDO02000097">
    <property type="protein sequence ID" value="RLN63378.1"/>
    <property type="molecule type" value="Genomic_DNA"/>
</dbReference>
<evidence type="ECO:0000256" key="3">
    <source>
        <dbReference type="ARBA" id="ARBA00022538"/>
    </source>
</evidence>
<gene>
    <name evidence="14" type="ORF">BBJ29_001734</name>
    <name evidence="13" type="ORF">BBP00_00004188</name>
</gene>
<feature type="transmembrane region" description="Helical" evidence="11">
    <location>
        <begin position="179"/>
        <end position="198"/>
    </location>
</feature>
<dbReference type="Proteomes" id="UP000277300">
    <property type="component" value="Unassembled WGS sequence"/>
</dbReference>
<comment type="caution">
    <text evidence="13">The sequence shown here is derived from an EMBL/GenBank/DDBJ whole genome shotgun (WGS) entry which is preliminary data.</text>
</comment>
<evidence type="ECO:0000256" key="7">
    <source>
        <dbReference type="ARBA" id="ARBA00022989"/>
    </source>
</evidence>
<keyword evidence="9 11" id="KW-0472">Membrane</keyword>
<feature type="transmembrane region" description="Helical" evidence="11">
    <location>
        <begin position="148"/>
        <end position="167"/>
    </location>
</feature>
<evidence type="ECO:0000259" key="12">
    <source>
        <dbReference type="Pfam" id="PF22614"/>
    </source>
</evidence>
<evidence type="ECO:0000256" key="2">
    <source>
        <dbReference type="ARBA" id="ARBA00022448"/>
    </source>
</evidence>
<dbReference type="PANTHER" id="PTHR10027">
    <property type="entry name" value="CALCIUM-ACTIVATED POTASSIUM CHANNEL ALPHA CHAIN"/>
    <property type="match status" value="1"/>
</dbReference>
<dbReference type="Pfam" id="PF22614">
    <property type="entry name" value="Slo-like_RCK"/>
    <property type="match status" value="2"/>
</dbReference>
<feature type="transmembrane region" description="Helical" evidence="11">
    <location>
        <begin position="210"/>
        <end position="227"/>
    </location>
</feature>
<evidence type="ECO:0000256" key="9">
    <source>
        <dbReference type="ARBA" id="ARBA00023136"/>
    </source>
</evidence>
<protein>
    <recommendedName>
        <fullName evidence="12">RCK N-terminal domain-containing protein</fullName>
    </recommendedName>
</protein>
<feature type="transmembrane region" description="Helical" evidence="11">
    <location>
        <begin position="69"/>
        <end position="88"/>
    </location>
</feature>
<keyword evidence="7 11" id="KW-1133">Transmembrane helix</keyword>
<dbReference type="PANTHER" id="PTHR10027:SF10">
    <property type="entry name" value="SLOWPOKE 2, ISOFORM D"/>
    <property type="match status" value="1"/>
</dbReference>
<evidence type="ECO:0000256" key="10">
    <source>
        <dbReference type="ARBA" id="ARBA00023303"/>
    </source>
</evidence>
<comment type="subcellular location">
    <subcellularLocation>
        <location evidence="1">Membrane</location>
        <topology evidence="1">Multi-pass membrane protein</topology>
    </subcellularLocation>
</comment>
<dbReference type="Gene3D" id="3.40.50.720">
    <property type="entry name" value="NAD(P)-binding Rossmann-like Domain"/>
    <property type="match status" value="2"/>
</dbReference>
<keyword evidence="2" id="KW-0813">Transport</keyword>
<name>A0A3F2RSG1_9STRA</name>
<proteinExistence type="predicted"/>
<keyword evidence="4 11" id="KW-0812">Transmembrane</keyword>
<evidence type="ECO:0000256" key="1">
    <source>
        <dbReference type="ARBA" id="ARBA00004141"/>
    </source>
</evidence>
<accession>A0A3F2RSG1</accession>
<dbReference type="AlphaFoldDB" id="A0A3F2RSG1"/>
<evidence type="ECO:0000256" key="11">
    <source>
        <dbReference type="SAM" id="Phobius"/>
    </source>
</evidence>
<evidence type="ECO:0000256" key="5">
    <source>
        <dbReference type="ARBA" id="ARBA00022826"/>
    </source>
</evidence>
<keyword evidence="10" id="KW-0407">Ion channel</keyword>
<dbReference type="Proteomes" id="UP000284657">
    <property type="component" value="Unassembled WGS sequence"/>
</dbReference>
<keyword evidence="5" id="KW-0631">Potassium channel</keyword>
<evidence type="ECO:0000256" key="6">
    <source>
        <dbReference type="ARBA" id="ARBA00022958"/>
    </source>
</evidence>
<organism evidence="13 15">
    <name type="scientific">Phytophthora kernoviae</name>
    <dbReference type="NCBI Taxonomy" id="325452"/>
    <lineage>
        <taxon>Eukaryota</taxon>
        <taxon>Sar</taxon>
        <taxon>Stramenopiles</taxon>
        <taxon>Oomycota</taxon>
        <taxon>Peronosporomycetes</taxon>
        <taxon>Peronosporales</taxon>
        <taxon>Peronosporaceae</taxon>
        <taxon>Phytophthora</taxon>
    </lineage>
</organism>
<evidence type="ECO:0000256" key="4">
    <source>
        <dbReference type="ARBA" id="ARBA00022692"/>
    </source>
</evidence>
<evidence type="ECO:0000313" key="14">
    <source>
        <dbReference type="EMBL" id="RLN70209.1"/>
    </source>
</evidence>
<reference evidence="15 16" key="1">
    <citation type="submission" date="2018-07" db="EMBL/GenBank/DDBJ databases">
        <title>Genome sequencing of oomycete isolates from Chile give support for New Zealand origin for Phytophthora kernoviae and make available the first Nothophytophthora sp. genome.</title>
        <authorList>
            <person name="Studholme D.J."/>
            <person name="Sanfuentes E."/>
            <person name="Panda P."/>
            <person name="Hill R."/>
            <person name="Sambles C."/>
            <person name="Grant M."/>
            <person name="Williams N.M."/>
            <person name="Mcdougal R.L."/>
        </authorList>
    </citation>
    <scope>NUCLEOTIDE SEQUENCE [LARGE SCALE GENOMIC DNA]</scope>
    <source>
        <strain evidence="13">Chile6</strain>
        <strain evidence="14">Chile7</strain>
    </source>
</reference>
<dbReference type="GO" id="GO:0005267">
    <property type="term" value="F:potassium channel activity"/>
    <property type="evidence" value="ECO:0007669"/>
    <property type="project" value="UniProtKB-KW"/>
</dbReference>
<dbReference type="GO" id="GO:0016020">
    <property type="term" value="C:membrane"/>
    <property type="evidence" value="ECO:0007669"/>
    <property type="project" value="UniProtKB-SubCell"/>
</dbReference>
<keyword evidence="3" id="KW-0633">Potassium transport</keyword>
<dbReference type="SUPFAM" id="SSF81324">
    <property type="entry name" value="Voltage-gated potassium channels"/>
    <property type="match status" value="1"/>
</dbReference>
<dbReference type="InterPro" id="IPR047871">
    <property type="entry name" value="K_chnl_Slo-like"/>
</dbReference>
<dbReference type="OrthoDB" id="297496at2759"/>
<evidence type="ECO:0000313" key="15">
    <source>
        <dbReference type="Proteomes" id="UP000277300"/>
    </source>
</evidence>
<sequence length="730" mass="80338">MLAVEIASVGTESLPFMLVDAVTNPAKCFSFMDHSSFGAGLDIFLVLVSVVFASSYIANTYVPSNDMPFSLWVTDIVCASLFGADFLFRGIYLSSRRRDYMLSCTLWVDISYWRFVYPLRFVTCYIEAKAVLSRCHGLVSPVQQFAMLCYLQLTTIIAVAAGVIQIAETDDIKYMAGDLGDWTFFNAFFNSVLTFVTIQSPPADNNLAKVCVGALVLVLILVVPYQISQILALGSSFSPYEVASHSPSPTSKHIVLCGDLTPSRIDHFFSEVFHDDHDVVDINVVVLSEEEPAASLIAQLMDPFFEKRASFIQGSLMDADDAQRAACSSADAIFVLSRRVASVIFGKTFSEVASLAYSQCSGVIVFAITTAQSPKESGGKLLLNPGDSYTCVGEEMVFVIAQDRRQATAVTETDDYEHFQRFFDVHFVVGDPFRQRTLRRASVDRAFRIVIMGAEGEISDADSSELLQDADCIALHKTLTSFIGPTQAPRIITELVNRANVHFVAQNLAASGWFPLSPENKVASSSTSSLELARNFALSPAFASGLTYSTSLCDSLLINQFFNARIKNILREFIFASWTDGGVGTLPSTPATAGRFGEPVVSPTLSSSSTTSVQRSSLFAVEVPLDFVGRSFEFVFQYLLSSDGILVIGLYRCRPDAMLRTSSLHTLDEAQWPNEKRTMHRARIEVPENERSVPFGYVCTNPQPHEVLTGNDLLYVLSDIQPCWAEVYKV</sequence>
<dbReference type="EMBL" id="MBAD02000278">
    <property type="protein sequence ID" value="RLN70209.1"/>
    <property type="molecule type" value="Genomic_DNA"/>
</dbReference>
<dbReference type="InterPro" id="IPR003148">
    <property type="entry name" value="RCK_N"/>
</dbReference>
<keyword evidence="6" id="KW-0630">Potassium</keyword>
<feature type="domain" description="RCK N-terminal" evidence="12">
    <location>
        <begin position="414"/>
        <end position="486"/>
    </location>
</feature>
<evidence type="ECO:0000313" key="13">
    <source>
        <dbReference type="EMBL" id="RLN63378.1"/>
    </source>
</evidence>
<evidence type="ECO:0000313" key="16">
    <source>
        <dbReference type="Proteomes" id="UP000284657"/>
    </source>
</evidence>